<keyword evidence="13" id="KW-1185">Reference proteome</keyword>
<evidence type="ECO:0000313" key="12">
    <source>
        <dbReference type="EnsemblMetazoa" id="XP_030847970"/>
    </source>
</evidence>
<evidence type="ECO:0000256" key="5">
    <source>
        <dbReference type="ARBA" id="ARBA00023015"/>
    </source>
</evidence>
<feature type="region of interest" description="Disordered" evidence="10">
    <location>
        <begin position="101"/>
        <end position="179"/>
    </location>
</feature>
<dbReference type="InParanoid" id="A0A7M7P8R0"/>
<feature type="compositionally biased region" description="Acidic residues" evidence="10">
    <location>
        <begin position="377"/>
        <end position="396"/>
    </location>
</feature>
<evidence type="ECO:0000256" key="8">
    <source>
        <dbReference type="ARBA" id="ARBA00023242"/>
    </source>
</evidence>
<dbReference type="AlphaFoldDB" id="A0A7M7P8R0"/>
<feature type="compositionally biased region" description="Acidic residues" evidence="10">
    <location>
        <begin position="404"/>
        <end position="435"/>
    </location>
</feature>
<dbReference type="GO" id="GO:0006355">
    <property type="term" value="P:regulation of DNA-templated transcription"/>
    <property type="evidence" value="ECO:0000318"/>
    <property type="project" value="GO_Central"/>
</dbReference>
<dbReference type="PRINTS" id="PR00929">
    <property type="entry name" value="ATHOOK"/>
</dbReference>
<dbReference type="Gene3D" id="3.30.160.60">
    <property type="entry name" value="Classic Zinc Finger"/>
    <property type="match status" value="7"/>
</dbReference>
<evidence type="ECO:0000256" key="6">
    <source>
        <dbReference type="ARBA" id="ARBA00023125"/>
    </source>
</evidence>
<evidence type="ECO:0000256" key="7">
    <source>
        <dbReference type="ARBA" id="ARBA00023163"/>
    </source>
</evidence>
<sequence>MENVENDPGDIGQESEEASQVHVVSQKDIHDFWDHVSTGDRISDVCTTFESESKQVIKKLYDKSASMGDKFAVANFLLQIGALQFRVQKNPEDENELQTIIILQKPDTSQGKTDNKDETQEAAEESNHNNCNNDDDDSPAGEGGREEGTLAGGGQGPEPEAEQAEEPFEPPPPEEHECNICNSVLTSLWELDLHVLNGCSSKTPPRGRPTKKVQEELETTGLVTDEQDDDWKPPLPEKKKRGRPRKSVPINPPQEVQGSAKRKRGRPRKSDTSLEIEESNKKKRGQPFKSTPSEHKQESIKGAGERSFKGDSLAKKLAEETRSKHEKPRKVQLMKPQLHTLHLHKLQETRSKRKRRLPVKLRDVFGEKKGTEKEETPTDDPEEADQAPMVDPEEAAQAEKNQEKDDEMQDEDIKEGLSEEEASDLPAESETESEVQVEPSDAMKEDLNNDTKEVHGEEKIKGKKKKIFSCRTCGKTFNARSLFRQHLIMHRNKAMNSKFECGMCRLVFWDKFELKKHRKEHKECISCEFCDKVFTQITHYKRHRNNVHTKEVSYPCTLCDRVFYMKNRLKDHMVTHSGKKEFSCDMCDIKFFLQSQVKTHKKTVHVEGKPYLCDLCGSNFKSKGILKQHHLTIHTDIKKFPCRQCGKLFSRSSLRNQHEKVHSGLNPYPCEHCGKGFRDKFKLRVHVNWHLGIHPYACSVCEKTFLVKGNLTKHMRIHTGERPYVCEQCGQGCVDSSQLKKHMAQTHKILIGRILTKGPERSDGVLPSRRRKKKIDPFIPFPECDSAEAQETQAYTIATDALIEISQQLADMSNTVQVPAQSGELVIDPNSRAGDGHTFIQQQVQNNVLSSNVNNGASASVVPTDTSIFPVMIQVRDQNNPVTVPVTQSIGDFQSLELITI</sequence>
<dbReference type="FunFam" id="3.30.160.60:FF:000218">
    <property type="entry name" value="Zinc finger protein 10"/>
    <property type="match status" value="1"/>
</dbReference>
<dbReference type="InterPro" id="IPR017956">
    <property type="entry name" value="AT_hook_DNA-bd_motif"/>
</dbReference>
<dbReference type="GO" id="GO:0000981">
    <property type="term" value="F:DNA-binding transcription factor activity, RNA polymerase II-specific"/>
    <property type="evidence" value="ECO:0000318"/>
    <property type="project" value="GO_Central"/>
</dbReference>
<dbReference type="Pfam" id="PF00096">
    <property type="entry name" value="zf-C2H2"/>
    <property type="match status" value="6"/>
</dbReference>
<evidence type="ECO:0000256" key="9">
    <source>
        <dbReference type="PROSITE-ProRule" id="PRU00042"/>
    </source>
</evidence>
<keyword evidence="8" id="KW-0539">Nucleus</keyword>
<evidence type="ECO:0000256" key="1">
    <source>
        <dbReference type="ARBA" id="ARBA00022723"/>
    </source>
</evidence>
<feature type="domain" description="C2H2-type" evidence="11">
    <location>
        <begin position="611"/>
        <end position="639"/>
    </location>
</feature>
<dbReference type="PROSITE" id="PS50157">
    <property type="entry name" value="ZINC_FINGER_C2H2_2"/>
    <property type="match status" value="10"/>
</dbReference>
<feature type="domain" description="C2H2-type" evidence="11">
    <location>
        <begin position="640"/>
        <end position="667"/>
    </location>
</feature>
<evidence type="ECO:0000259" key="11">
    <source>
        <dbReference type="PROSITE" id="PS50157"/>
    </source>
</evidence>
<feature type="compositionally biased region" description="Basic and acidic residues" evidence="10">
    <location>
        <begin position="441"/>
        <end position="458"/>
    </location>
</feature>
<organism evidence="12 13">
    <name type="scientific">Strongylocentrotus purpuratus</name>
    <name type="common">Purple sea urchin</name>
    <dbReference type="NCBI Taxonomy" id="7668"/>
    <lineage>
        <taxon>Eukaryota</taxon>
        <taxon>Metazoa</taxon>
        <taxon>Echinodermata</taxon>
        <taxon>Eleutherozoa</taxon>
        <taxon>Echinozoa</taxon>
        <taxon>Echinoidea</taxon>
        <taxon>Euechinoidea</taxon>
        <taxon>Echinacea</taxon>
        <taxon>Camarodonta</taxon>
        <taxon>Echinidea</taxon>
        <taxon>Strongylocentrotidae</taxon>
        <taxon>Strongylocentrotus</taxon>
    </lineage>
</organism>
<feature type="compositionally biased region" description="Basic and acidic residues" evidence="10">
    <location>
        <begin position="360"/>
        <end position="376"/>
    </location>
</feature>
<dbReference type="EnsemblMetazoa" id="XM_030992110">
    <property type="protein sequence ID" value="XP_030847970"/>
    <property type="gene ID" value="LOC105440025"/>
</dbReference>
<feature type="domain" description="C2H2-type" evidence="11">
    <location>
        <begin position="468"/>
        <end position="495"/>
    </location>
</feature>
<reference evidence="13" key="1">
    <citation type="submission" date="2015-02" db="EMBL/GenBank/DDBJ databases">
        <title>Genome sequencing for Strongylocentrotus purpuratus.</title>
        <authorList>
            <person name="Murali S."/>
            <person name="Liu Y."/>
            <person name="Vee V."/>
            <person name="English A."/>
            <person name="Wang M."/>
            <person name="Skinner E."/>
            <person name="Han Y."/>
            <person name="Muzny D.M."/>
            <person name="Worley K.C."/>
            <person name="Gibbs R.A."/>
        </authorList>
    </citation>
    <scope>NUCLEOTIDE SEQUENCE</scope>
</reference>
<feature type="domain" description="C2H2-type" evidence="11">
    <location>
        <begin position="525"/>
        <end position="553"/>
    </location>
</feature>
<feature type="domain" description="C2H2-type" evidence="11">
    <location>
        <begin position="696"/>
        <end position="723"/>
    </location>
</feature>
<keyword evidence="4" id="KW-0862">Zinc</keyword>
<dbReference type="RefSeq" id="XP_030847970.1">
    <property type="nucleotide sequence ID" value="XM_030992110.1"/>
</dbReference>
<dbReference type="SMART" id="SM00384">
    <property type="entry name" value="AT_hook"/>
    <property type="match status" value="3"/>
</dbReference>
<evidence type="ECO:0000256" key="2">
    <source>
        <dbReference type="ARBA" id="ARBA00022737"/>
    </source>
</evidence>
<keyword evidence="1" id="KW-0479">Metal-binding</keyword>
<evidence type="ECO:0000256" key="10">
    <source>
        <dbReference type="SAM" id="MobiDB-lite"/>
    </source>
</evidence>
<evidence type="ECO:0000256" key="4">
    <source>
        <dbReference type="ARBA" id="ARBA00022833"/>
    </source>
</evidence>
<dbReference type="Proteomes" id="UP000007110">
    <property type="component" value="Unassembled WGS sequence"/>
</dbReference>
<dbReference type="OMA" id="PPEEHEC"/>
<dbReference type="KEGG" id="spu:105440025"/>
<dbReference type="SUPFAM" id="SSF57667">
    <property type="entry name" value="beta-beta-alpha zinc fingers"/>
    <property type="match status" value="5"/>
</dbReference>
<dbReference type="SMART" id="SM00355">
    <property type="entry name" value="ZnF_C2H2"/>
    <property type="match status" value="11"/>
</dbReference>
<dbReference type="PROSITE" id="PS00028">
    <property type="entry name" value="ZINC_FINGER_C2H2_1"/>
    <property type="match status" value="9"/>
</dbReference>
<evidence type="ECO:0000256" key="3">
    <source>
        <dbReference type="ARBA" id="ARBA00022771"/>
    </source>
</evidence>
<feature type="region of interest" description="Disordered" evidence="10">
    <location>
        <begin position="197"/>
        <end position="458"/>
    </location>
</feature>
<reference evidence="12" key="2">
    <citation type="submission" date="2021-01" db="UniProtKB">
        <authorList>
            <consortium name="EnsemblMetazoa"/>
        </authorList>
    </citation>
    <scope>IDENTIFICATION</scope>
</reference>
<feature type="domain" description="C2H2-type" evidence="11">
    <location>
        <begin position="499"/>
        <end position="521"/>
    </location>
</feature>
<accession>A0A7M7P8R0</accession>
<dbReference type="PANTHER" id="PTHR24393:SF34">
    <property type="entry name" value="PR_SET DOMAIN 13"/>
    <property type="match status" value="1"/>
</dbReference>
<keyword evidence="3 9" id="KW-0863">Zinc-finger</keyword>
<dbReference type="PANTHER" id="PTHR24393">
    <property type="entry name" value="ZINC FINGER PROTEIN"/>
    <property type="match status" value="1"/>
</dbReference>
<dbReference type="GO" id="GO:0000978">
    <property type="term" value="F:RNA polymerase II cis-regulatory region sequence-specific DNA binding"/>
    <property type="evidence" value="ECO:0000318"/>
    <property type="project" value="GO_Central"/>
</dbReference>
<dbReference type="GO" id="GO:0008270">
    <property type="term" value="F:zinc ion binding"/>
    <property type="evidence" value="ECO:0007669"/>
    <property type="project" value="UniProtKB-KW"/>
</dbReference>
<protein>
    <recommendedName>
        <fullName evidence="11">C2H2-type domain-containing protein</fullName>
    </recommendedName>
</protein>
<feature type="domain" description="C2H2-type" evidence="11">
    <location>
        <begin position="554"/>
        <end position="581"/>
    </location>
</feature>
<keyword evidence="2" id="KW-0677">Repeat</keyword>
<feature type="compositionally biased region" description="Basic and acidic residues" evidence="10">
    <location>
        <begin position="292"/>
        <end position="323"/>
    </location>
</feature>
<keyword evidence="7" id="KW-0804">Transcription</keyword>
<feature type="domain" description="C2H2-type" evidence="11">
    <location>
        <begin position="724"/>
        <end position="747"/>
    </location>
</feature>
<dbReference type="FunFam" id="3.30.160.60:FF:001485">
    <property type="entry name" value="Krueppel-related zinc finger protein"/>
    <property type="match status" value="1"/>
</dbReference>
<dbReference type="InterPro" id="IPR013087">
    <property type="entry name" value="Znf_C2H2_type"/>
</dbReference>
<name>A0A7M7P8R0_STRPU</name>
<keyword evidence="6" id="KW-0238">DNA-binding</keyword>
<feature type="domain" description="C2H2-type" evidence="11">
    <location>
        <begin position="668"/>
        <end position="695"/>
    </location>
</feature>
<feature type="compositionally biased region" description="Acidic residues" evidence="10">
    <location>
        <begin position="159"/>
        <end position="168"/>
    </location>
</feature>
<dbReference type="OrthoDB" id="654211at2759"/>
<dbReference type="GeneID" id="105440025"/>
<dbReference type="InterPro" id="IPR036236">
    <property type="entry name" value="Znf_C2H2_sf"/>
</dbReference>
<dbReference type="FunFam" id="3.30.160.60:FF:000100">
    <property type="entry name" value="Zinc finger 45-like"/>
    <property type="match status" value="1"/>
</dbReference>
<feature type="domain" description="C2H2-type" evidence="11">
    <location>
        <begin position="582"/>
        <end position="610"/>
    </location>
</feature>
<keyword evidence="5" id="KW-0805">Transcription regulation</keyword>
<evidence type="ECO:0000313" key="13">
    <source>
        <dbReference type="Proteomes" id="UP000007110"/>
    </source>
</evidence>
<proteinExistence type="predicted"/>